<dbReference type="KEGG" id="mng:MNEG_3272"/>
<name>A0A0D2MPW1_9CHLO</name>
<proteinExistence type="predicted"/>
<sequence length="165" mass="18051">MRTLCSARSGRLAAAGHSPQQQQRFVRASALSGDKLKRPELKRPEQPKRLFDDSAEAAAPTAAPAAAAPVSAPLTAAAAPGNGTVTIEYQRQRAKEIRKYFEDAKLEAATTKAQVFGWTPSNEIGNGRWVMFGFFVGMMTEYATGVDFIHQLEQIVSYTGLWDFE</sequence>
<keyword evidence="3" id="KW-1185">Reference proteome</keyword>
<dbReference type="RefSeq" id="XP_013903704.1">
    <property type="nucleotide sequence ID" value="XM_014048250.1"/>
</dbReference>
<evidence type="ECO:0000313" key="2">
    <source>
        <dbReference type="EMBL" id="KIZ04685.1"/>
    </source>
</evidence>
<gene>
    <name evidence="2" type="ORF">MNEG_3272</name>
</gene>
<dbReference type="GeneID" id="25736150"/>
<dbReference type="AlphaFoldDB" id="A0A0D2MPW1"/>
<organism evidence="2 3">
    <name type="scientific">Monoraphidium neglectum</name>
    <dbReference type="NCBI Taxonomy" id="145388"/>
    <lineage>
        <taxon>Eukaryota</taxon>
        <taxon>Viridiplantae</taxon>
        <taxon>Chlorophyta</taxon>
        <taxon>core chlorophytes</taxon>
        <taxon>Chlorophyceae</taxon>
        <taxon>CS clade</taxon>
        <taxon>Sphaeropleales</taxon>
        <taxon>Selenastraceae</taxon>
        <taxon>Monoraphidium</taxon>
    </lineage>
</organism>
<evidence type="ECO:0000313" key="3">
    <source>
        <dbReference type="Proteomes" id="UP000054498"/>
    </source>
</evidence>
<reference evidence="2 3" key="1">
    <citation type="journal article" date="2013" name="BMC Genomics">
        <title>Reconstruction of the lipid metabolism for the microalga Monoraphidium neglectum from its genome sequence reveals characteristics suitable for biofuel production.</title>
        <authorList>
            <person name="Bogen C."/>
            <person name="Al-Dilaimi A."/>
            <person name="Albersmeier A."/>
            <person name="Wichmann J."/>
            <person name="Grundmann M."/>
            <person name="Rupp O."/>
            <person name="Lauersen K.J."/>
            <person name="Blifernez-Klassen O."/>
            <person name="Kalinowski J."/>
            <person name="Goesmann A."/>
            <person name="Mussgnug J.H."/>
            <person name="Kruse O."/>
        </authorList>
    </citation>
    <scope>NUCLEOTIDE SEQUENCE [LARGE SCALE GENOMIC DNA]</scope>
    <source>
        <strain evidence="2 3">SAG 48.87</strain>
    </source>
</reference>
<dbReference type="EMBL" id="KK100623">
    <property type="protein sequence ID" value="KIZ04685.1"/>
    <property type="molecule type" value="Genomic_DNA"/>
</dbReference>
<protein>
    <submittedName>
        <fullName evidence="2">Uncharacterized protein</fullName>
    </submittedName>
</protein>
<dbReference type="SUPFAM" id="SSF103511">
    <property type="entry name" value="Chlorophyll a-b binding protein"/>
    <property type="match status" value="1"/>
</dbReference>
<dbReference type="OrthoDB" id="2019915at2759"/>
<dbReference type="STRING" id="145388.A0A0D2MPW1"/>
<feature type="compositionally biased region" description="Basic and acidic residues" evidence="1">
    <location>
        <begin position="34"/>
        <end position="48"/>
    </location>
</feature>
<feature type="region of interest" description="Disordered" evidence="1">
    <location>
        <begin position="1"/>
        <end position="48"/>
    </location>
</feature>
<evidence type="ECO:0000256" key="1">
    <source>
        <dbReference type="SAM" id="MobiDB-lite"/>
    </source>
</evidence>
<dbReference type="Proteomes" id="UP000054498">
    <property type="component" value="Unassembled WGS sequence"/>
</dbReference>
<accession>A0A0D2MPW1</accession>